<evidence type="ECO:0000313" key="2">
    <source>
        <dbReference type="EMBL" id="OGF34686.1"/>
    </source>
</evidence>
<keyword evidence="1" id="KW-0472">Membrane</keyword>
<evidence type="ECO:0008006" key="4">
    <source>
        <dbReference type="Google" id="ProtNLM"/>
    </source>
</evidence>
<feature type="transmembrane region" description="Helical" evidence="1">
    <location>
        <begin position="24"/>
        <end position="43"/>
    </location>
</feature>
<dbReference type="Proteomes" id="UP000178656">
    <property type="component" value="Unassembled WGS sequence"/>
</dbReference>
<dbReference type="EMBL" id="MFGM01000069">
    <property type="protein sequence ID" value="OGF34686.1"/>
    <property type="molecule type" value="Genomic_DNA"/>
</dbReference>
<evidence type="ECO:0000313" key="3">
    <source>
        <dbReference type="Proteomes" id="UP000178656"/>
    </source>
</evidence>
<dbReference type="AlphaFoldDB" id="A0A1F5T7M4"/>
<reference evidence="2 3" key="1">
    <citation type="journal article" date="2016" name="Nat. Commun.">
        <title>Thousands of microbial genomes shed light on interconnected biogeochemical processes in an aquifer system.</title>
        <authorList>
            <person name="Anantharaman K."/>
            <person name="Brown C.T."/>
            <person name="Hug L.A."/>
            <person name="Sharon I."/>
            <person name="Castelle C.J."/>
            <person name="Probst A.J."/>
            <person name="Thomas B.C."/>
            <person name="Singh A."/>
            <person name="Wilkins M.J."/>
            <person name="Karaoz U."/>
            <person name="Brodie E.L."/>
            <person name="Williams K.H."/>
            <person name="Hubbard S.S."/>
            <person name="Banfield J.F."/>
        </authorList>
    </citation>
    <scope>NUCLEOTIDE SEQUENCE [LARGE SCALE GENOMIC DNA]</scope>
</reference>
<proteinExistence type="predicted"/>
<organism evidence="2 3">
    <name type="scientific">Candidatus Falkowbacteria bacterium RIFOXYC2_FULL_48_21</name>
    <dbReference type="NCBI Taxonomy" id="1798005"/>
    <lineage>
        <taxon>Bacteria</taxon>
        <taxon>Candidatus Falkowiibacteriota</taxon>
    </lineage>
</organism>
<keyword evidence="1" id="KW-1133">Transmembrane helix</keyword>
<keyword evidence="1" id="KW-0812">Transmembrane</keyword>
<gene>
    <name evidence="2" type="ORF">A2482_00860</name>
</gene>
<comment type="caution">
    <text evidence="2">The sequence shown here is derived from an EMBL/GenBank/DDBJ whole genome shotgun (WGS) entry which is preliminary data.</text>
</comment>
<protein>
    <recommendedName>
        <fullName evidence="4">Transmembrane protein</fullName>
    </recommendedName>
</protein>
<accession>A0A1F5T7M4</accession>
<sequence>MTLMLVQKNSIGKRNSKEEPMFSFYLWLVLSVFFLTIFVFAKVKRCDGGEHAVKWKKIERVTELAMMFAAFQVGWEVHLLNVW</sequence>
<evidence type="ECO:0000256" key="1">
    <source>
        <dbReference type="SAM" id="Phobius"/>
    </source>
</evidence>
<name>A0A1F5T7M4_9BACT</name>